<dbReference type="EMBL" id="JADNYJ010000025">
    <property type="protein sequence ID" value="KAF8904741.1"/>
    <property type="molecule type" value="Genomic_DNA"/>
</dbReference>
<dbReference type="Proteomes" id="UP000724874">
    <property type="component" value="Unassembled WGS sequence"/>
</dbReference>
<organism evidence="2 3">
    <name type="scientific">Gymnopilus junonius</name>
    <name type="common">Spectacular rustgill mushroom</name>
    <name type="synonym">Gymnopilus spectabilis subsp. junonius</name>
    <dbReference type="NCBI Taxonomy" id="109634"/>
    <lineage>
        <taxon>Eukaryota</taxon>
        <taxon>Fungi</taxon>
        <taxon>Dikarya</taxon>
        <taxon>Basidiomycota</taxon>
        <taxon>Agaricomycotina</taxon>
        <taxon>Agaricomycetes</taxon>
        <taxon>Agaricomycetidae</taxon>
        <taxon>Agaricales</taxon>
        <taxon>Agaricineae</taxon>
        <taxon>Hymenogastraceae</taxon>
        <taxon>Gymnopilus</taxon>
    </lineage>
</organism>
<accession>A0A9P5NTC8</accession>
<proteinExistence type="predicted"/>
<comment type="caution">
    <text evidence="2">The sequence shown here is derived from an EMBL/GenBank/DDBJ whole genome shotgun (WGS) entry which is preliminary data.</text>
</comment>
<dbReference type="AlphaFoldDB" id="A0A9P5NTC8"/>
<keyword evidence="3" id="KW-1185">Reference proteome</keyword>
<feature type="region of interest" description="Disordered" evidence="1">
    <location>
        <begin position="1"/>
        <end position="41"/>
    </location>
</feature>
<evidence type="ECO:0000313" key="3">
    <source>
        <dbReference type="Proteomes" id="UP000724874"/>
    </source>
</evidence>
<sequence>MDDTGKAAALPLPAAVSNPRLESSAAGTSNRPKDNTSAQTVKLDDLGPMVVNSDGVCIDISSRGFC</sequence>
<dbReference type="OrthoDB" id="4590138at2759"/>
<name>A0A9P5NTC8_GYMJU</name>
<feature type="compositionally biased region" description="Polar residues" evidence="1">
    <location>
        <begin position="25"/>
        <end position="40"/>
    </location>
</feature>
<evidence type="ECO:0000256" key="1">
    <source>
        <dbReference type="SAM" id="MobiDB-lite"/>
    </source>
</evidence>
<reference evidence="2" key="1">
    <citation type="submission" date="2020-11" db="EMBL/GenBank/DDBJ databases">
        <authorList>
            <consortium name="DOE Joint Genome Institute"/>
            <person name="Ahrendt S."/>
            <person name="Riley R."/>
            <person name="Andreopoulos W."/>
            <person name="LaButti K."/>
            <person name="Pangilinan J."/>
            <person name="Ruiz-duenas F.J."/>
            <person name="Barrasa J.M."/>
            <person name="Sanchez-Garcia M."/>
            <person name="Camarero S."/>
            <person name="Miyauchi S."/>
            <person name="Serrano A."/>
            <person name="Linde D."/>
            <person name="Babiker R."/>
            <person name="Drula E."/>
            <person name="Ayuso-Fernandez I."/>
            <person name="Pacheco R."/>
            <person name="Padilla G."/>
            <person name="Ferreira P."/>
            <person name="Barriuso J."/>
            <person name="Kellner H."/>
            <person name="Castanera R."/>
            <person name="Alfaro M."/>
            <person name="Ramirez L."/>
            <person name="Pisabarro A.G."/>
            <person name="Kuo A."/>
            <person name="Tritt A."/>
            <person name="Lipzen A."/>
            <person name="He G."/>
            <person name="Yan M."/>
            <person name="Ng V."/>
            <person name="Cullen D."/>
            <person name="Martin F."/>
            <person name="Rosso M.-N."/>
            <person name="Henrissat B."/>
            <person name="Hibbett D."/>
            <person name="Martinez A.T."/>
            <person name="Grigoriev I.V."/>
        </authorList>
    </citation>
    <scope>NUCLEOTIDE SEQUENCE</scope>
    <source>
        <strain evidence="2">AH 44721</strain>
    </source>
</reference>
<evidence type="ECO:0000313" key="2">
    <source>
        <dbReference type="EMBL" id="KAF8904741.1"/>
    </source>
</evidence>
<gene>
    <name evidence="2" type="ORF">CPB84DRAFT_1772713</name>
</gene>
<protein>
    <submittedName>
        <fullName evidence="2">Uncharacterized protein</fullName>
    </submittedName>
</protein>